<reference evidence="6 7" key="1">
    <citation type="submission" date="2019-09" db="EMBL/GenBank/DDBJ databases">
        <title>Whole genome sequences of isolates from the Mars Exploration Rovers.</title>
        <authorList>
            <person name="Seuylemezian A."/>
            <person name="Vaishampayan P."/>
        </authorList>
    </citation>
    <scope>NUCLEOTIDE SEQUENCE [LARGE SCALE GENOMIC DNA]</scope>
    <source>
        <strain evidence="6 7">MER_TA_151</strain>
    </source>
</reference>
<name>A0A5J5GT29_9BACI</name>
<dbReference type="SUPFAM" id="SSF46785">
    <property type="entry name" value="Winged helix' DNA-binding domain"/>
    <property type="match status" value="1"/>
</dbReference>
<dbReference type="Gene3D" id="3.40.190.290">
    <property type="match status" value="1"/>
</dbReference>
<evidence type="ECO:0000313" key="7">
    <source>
        <dbReference type="Proteomes" id="UP000326671"/>
    </source>
</evidence>
<dbReference type="Proteomes" id="UP000326671">
    <property type="component" value="Unassembled WGS sequence"/>
</dbReference>
<dbReference type="GO" id="GO:0000976">
    <property type="term" value="F:transcription cis-regulatory region binding"/>
    <property type="evidence" value="ECO:0007669"/>
    <property type="project" value="TreeGrafter"/>
</dbReference>
<gene>
    <name evidence="6" type="ORF">F4V44_26925</name>
</gene>
<dbReference type="InterPro" id="IPR036390">
    <property type="entry name" value="WH_DNA-bd_sf"/>
</dbReference>
<dbReference type="EMBL" id="VYKL01000077">
    <property type="protein sequence ID" value="KAA9011187.1"/>
    <property type="molecule type" value="Genomic_DNA"/>
</dbReference>
<keyword evidence="2" id="KW-0805">Transcription regulation</keyword>
<keyword evidence="3" id="KW-0238">DNA-binding</keyword>
<dbReference type="Pfam" id="PF03466">
    <property type="entry name" value="LysR_substrate"/>
    <property type="match status" value="1"/>
</dbReference>
<organism evidence="6 7">
    <name type="scientific">Niallia endozanthoxylica</name>
    <dbReference type="NCBI Taxonomy" id="2036016"/>
    <lineage>
        <taxon>Bacteria</taxon>
        <taxon>Bacillati</taxon>
        <taxon>Bacillota</taxon>
        <taxon>Bacilli</taxon>
        <taxon>Bacillales</taxon>
        <taxon>Bacillaceae</taxon>
        <taxon>Niallia</taxon>
    </lineage>
</organism>
<evidence type="ECO:0000256" key="1">
    <source>
        <dbReference type="ARBA" id="ARBA00009437"/>
    </source>
</evidence>
<dbReference type="FunFam" id="1.10.10.10:FF:000001">
    <property type="entry name" value="LysR family transcriptional regulator"/>
    <property type="match status" value="1"/>
</dbReference>
<feature type="domain" description="HTH lysR-type" evidence="5">
    <location>
        <begin position="5"/>
        <end position="62"/>
    </location>
</feature>
<dbReference type="Pfam" id="PF00126">
    <property type="entry name" value="HTH_1"/>
    <property type="match status" value="1"/>
</dbReference>
<dbReference type="SUPFAM" id="SSF53850">
    <property type="entry name" value="Periplasmic binding protein-like II"/>
    <property type="match status" value="1"/>
</dbReference>
<dbReference type="AlphaFoldDB" id="A0A5J5GT29"/>
<dbReference type="PANTHER" id="PTHR30126">
    <property type="entry name" value="HTH-TYPE TRANSCRIPTIONAL REGULATOR"/>
    <property type="match status" value="1"/>
</dbReference>
<evidence type="ECO:0000256" key="4">
    <source>
        <dbReference type="ARBA" id="ARBA00023163"/>
    </source>
</evidence>
<evidence type="ECO:0000259" key="5">
    <source>
        <dbReference type="PROSITE" id="PS50931"/>
    </source>
</evidence>
<proteinExistence type="inferred from homology"/>
<dbReference type="PROSITE" id="PS50931">
    <property type="entry name" value="HTH_LYSR"/>
    <property type="match status" value="1"/>
</dbReference>
<evidence type="ECO:0000256" key="2">
    <source>
        <dbReference type="ARBA" id="ARBA00023015"/>
    </source>
</evidence>
<protein>
    <submittedName>
        <fullName evidence="6">LysR family transcriptional regulator</fullName>
    </submittedName>
</protein>
<dbReference type="Gene3D" id="1.10.10.10">
    <property type="entry name" value="Winged helix-like DNA-binding domain superfamily/Winged helix DNA-binding domain"/>
    <property type="match status" value="1"/>
</dbReference>
<sequence length="311" mass="35164">MDLPINLYQLQLFCAVVEHGSYSQAAKSMLMTQPALSLQIKSLEKKLGAKLFIRKGNKMELTDVGVLTNQYAASLLSLEKQLRSSVKEIISGEAGRIAIGSNRPIGRYLLPNYILNFMQQFPTVEMTTIYDNTDQIYRYVLDEKVNVGFVTWSTEQTSPPKMVKHLIHKDYWTLVCSTSSPWATWQGSIQDILRKAPLIGSLPGTTHGEMIHLELQRLGLDINDYHITLRLDDIESIKMAVISHLGIAFLPRMSIERELANKELVEVPLTTEYNPSLDCYLIVKEGAYITPTLEKFINFTLETSGSEFLNT</sequence>
<dbReference type="InterPro" id="IPR036388">
    <property type="entry name" value="WH-like_DNA-bd_sf"/>
</dbReference>
<dbReference type="InterPro" id="IPR005119">
    <property type="entry name" value="LysR_subst-bd"/>
</dbReference>
<dbReference type="OrthoDB" id="9803735at2"/>
<dbReference type="RefSeq" id="WP_150443054.1">
    <property type="nucleotide sequence ID" value="NZ_VYKL01000077.1"/>
</dbReference>
<dbReference type="PANTHER" id="PTHR30126:SF39">
    <property type="entry name" value="HTH-TYPE TRANSCRIPTIONAL REGULATOR CYSL"/>
    <property type="match status" value="1"/>
</dbReference>
<accession>A0A5J5GT29</accession>
<keyword evidence="7" id="KW-1185">Reference proteome</keyword>
<keyword evidence="4" id="KW-0804">Transcription</keyword>
<dbReference type="InterPro" id="IPR000847">
    <property type="entry name" value="LysR_HTH_N"/>
</dbReference>
<evidence type="ECO:0000256" key="3">
    <source>
        <dbReference type="ARBA" id="ARBA00023125"/>
    </source>
</evidence>
<comment type="caution">
    <text evidence="6">The sequence shown here is derived from an EMBL/GenBank/DDBJ whole genome shotgun (WGS) entry which is preliminary data.</text>
</comment>
<comment type="similarity">
    <text evidence="1">Belongs to the LysR transcriptional regulatory family.</text>
</comment>
<dbReference type="PRINTS" id="PR00039">
    <property type="entry name" value="HTHLYSR"/>
</dbReference>
<evidence type="ECO:0000313" key="6">
    <source>
        <dbReference type="EMBL" id="KAA9011187.1"/>
    </source>
</evidence>
<dbReference type="GO" id="GO:0003700">
    <property type="term" value="F:DNA-binding transcription factor activity"/>
    <property type="evidence" value="ECO:0007669"/>
    <property type="project" value="InterPro"/>
</dbReference>